<dbReference type="GO" id="GO:0005615">
    <property type="term" value="C:extracellular space"/>
    <property type="evidence" value="ECO:0007669"/>
    <property type="project" value="TreeGrafter"/>
</dbReference>
<feature type="domain" description="Peptidase S8/S53" evidence="7">
    <location>
        <begin position="1"/>
        <end position="236"/>
    </location>
</feature>
<dbReference type="InterPro" id="IPR022398">
    <property type="entry name" value="Peptidase_S8_His-AS"/>
</dbReference>
<dbReference type="InterPro" id="IPR050131">
    <property type="entry name" value="Peptidase_S8_subtilisin-like"/>
</dbReference>
<evidence type="ECO:0000256" key="3">
    <source>
        <dbReference type="ARBA" id="ARBA00022801"/>
    </source>
</evidence>
<dbReference type="InterPro" id="IPR000209">
    <property type="entry name" value="Peptidase_S8/S53_dom"/>
</dbReference>
<dbReference type="InterPro" id="IPR034193">
    <property type="entry name" value="PCSK9_ProteinaseK-like"/>
</dbReference>
<accession>A0AAD5EE67</accession>
<dbReference type="PANTHER" id="PTHR43806:SF11">
    <property type="entry name" value="CEREVISIN-RELATED"/>
    <property type="match status" value="1"/>
</dbReference>
<dbReference type="Proteomes" id="UP001206595">
    <property type="component" value="Unassembled WGS sequence"/>
</dbReference>
<dbReference type="InterPro" id="IPR015500">
    <property type="entry name" value="Peptidase_S8_subtilisin-rel"/>
</dbReference>
<evidence type="ECO:0000256" key="6">
    <source>
        <dbReference type="RuleBase" id="RU003355"/>
    </source>
</evidence>
<evidence type="ECO:0000259" key="7">
    <source>
        <dbReference type="Pfam" id="PF00082"/>
    </source>
</evidence>
<comment type="similarity">
    <text evidence="1 5 6">Belongs to the peptidase S8 family.</text>
</comment>
<evidence type="ECO:0000313" key="9">
    <source>
        <dbReference type="Proteomes" id="UP001206595"/>
    </source>
</evidence>
<dbReference type="PROSITE" id="PS51892">
    <property type="entry name" value="SUBTILASE"/>
    <property type="match status" value="1"/>
</dbReference>
<dbReference type="InterPro" id="IPR023827">
    <property type="entry name" value="Peptidase_S8_Asp-AS"/>
</dbReference>
<evidence type="ECO:0000313" key="8">
    <source>
        <dbReference type="EMBL" id="KAI8581390.1"/>
    </source>
</evidence>
<evidence type="ECO:0000256" key="5">
    <source>
        <dbReference type="PROSITE-ProRule" id="PRU01240"/>
    </source>
</evidence>
<keyword evidence="3 5" id="KW-0378">Hydrolase</keyword>
<evidence type="ECO:0000256" key="4">
    <source>
        <dbReference type="ARBA" id="ARBA00022825"/>
    </source>
</evidence>
<feature type="active site" description="Charge relay system" evidence="5">
    <location>
        <position position="40"/>
    </location>
</feature>
<proteinExistence type="inferred from homology"/>
<dbReference type="PROSITE" id="PS00136">
    <property type="entry name" value="SUBTILASE_ASP"/>
    <property type="match status" value="1"/>
</dbReference>
<keyword evidence="4 5" id="KW-0720">Serine protease</keyword>
<dbReference type="CDD" id="cd04077">
    <property type="entry name" value="Peptidases_S8_PCSK9_ProteinaseK_like"/>
    <property type="match status" value="1"/>
</dbReference>
<dbReference type="Gene3D" id="3.40.50.200">
    <property type="entry name" value="Peptidase S8/S53 domain"/>
    <property type="match status" value="1"/>
</dbReference>
<dbReference type="GO" id="GO:0006508">
    <property type="term" value="P:proteolysis"/>
    <property type="evidence" value="ECO:0007669"/>
    <property type="project" value="UniProtKB-KW"/>
</dbReference>
<feature type="active site" description="Charge relay system" evidence="5">
    <location>
        <position position="194"/>
    </location>
</feature>
<dbReference type="InterPro" id="IPR036852">
    <property type="entry name" value="Peptidase_S8/S53_dom_sf"/>
</dbReference>
<keyword evidence="9" id="KW-1185">Reference proteome</keyword>
<keyword evidence="2 5" id="KW-0645">Protease</keyword>
<protein>
    <recommendedName>
        <fullName evidence="7">Peptidase S8/S53 domain-containing protein</fullName>
    </recommendedName>
</protein>
<dbReference type="GeneID" id="75909507"/>
<gene>
    <name evidence="8" type="ORF">K450DRAFT_172378</name>
</gene>
<dbReference type="PANTHER" id="PTHR43806">
    <property type="entry name" value="PEPTIDASE S8"/>
    <property type="match status" value="1"/>
</dbReference>
<organism evidence="8 9">
    <name type="scientific">Umbelopsis ramanniana AG</name>
    <dbReference type="NCBI Taxonomy" id="1314678"/>
    <lineage>
        <taxon>Eukaryota</taxon>
        <taxon>Fungi</taxon>
        <taxon>Fungi incertae sedis</taxon>
        <taxon>Mucoromycota</taxon>
        <taxon>Mucoromycotina</taxon>
        <taxon>Umbelopsidomycetes</taxon>
        <taxon>Umbelopsidales</taxon>
        <taxon>Umbelopsidaceae</taxon>
        <taxon>Umbelopsis</taxon>
    </lineage>
</organism>
<reference evidence="8" key="2">
    <citation type="journal article" date="2022" name="Proc. Natl. Acad. Sci. U.S.A.">
        <title>Diploid-dominant life cycles characterize the early evolution of Fungi.</title>
        <authorList>
            <person name="Amses K.R."/>
            <person name="Simmons D.R."/>
            <person name="Longcore J.E."/>
            <person name="Mondo S.J."/>
            <person name="Seto K."/>
            <person name="Jeronimo G.H."/>
            <person name="Bonds A.E."/>
            <person name="Quandt C.A."/>
            <person name="Davis W.J."/>
            <person name="Chang Y."/>
            <person name="Federici B.A."/>
            <person name="Kuo A."/>
            <person name="LaButti K."/>
            <person name="Pangilinan J."/>
            <person name="Andreopoulos W."/>
            <person name="Tritt A."/>
            <person name="Riley R."/>
            <person name="Hundley H."/>
            <person name="Johnson J."/>
            <person name="Lipzen A."/>
            <person name="Barry K."/>
            <person name="Lang B.F."/>
            <person name="Cuomo C.A."/>
            <person name="Buchler N.E."/>
            <person name="Grigoriev I.V."/>
            <person name="Spatafora J.W."/>
            <person name="Stajich J.E."/>
            <person name="James T.Y."/>
        </authorList>
    </citation>
    <scope>NUCLEOTIDE SEQUENCE</scope>
    <source>
        <strain evidence="8">AG</strain>
    </source>
</reference>
<feature type="active site" description="Charge relay system" evidence="5">
    <location>
        <position position="8"/>
    </location>
</feature>
<evidence type="ECO:0000256" key="1">
    <source>
        <dbReference type="ARBA" id="ARBA00011073"/>
    </source>
</evidence>
<dbReference type="InterPro" id="IPR023828">
    <property type="entry name" value="Peptidase_S8_Ser-AS"/>
</dbReference>
<evidence type="ECO:0000256" key="2">
    <source>
        <dbReference type="ARBA" id="ARBA00022670"/>
    </source>
</evidence>
<dbReference type="GO" id="GO:0004252">
    <property type="term" value="F:serine-type endopeptidase activity"/>
    <property type="evidence" value="ECO:0007669"/>
    <property type="project" value="UniProtKB-UniRule"/>
</dbReference>
<dbReference type="AlphaFoldDB" id="A0AAD5EE67"/>
<reference evidence="8" key="1">
    <citation type="submission" date="2021-06" db="EMBL/GenBank/DDBJ databases">
        <authorList>
            <consortium name="DOE Joint Genome Institute"/>
            <person name="Mondo S.J."/>
            <person name="Amses K.R."/>
            <person name="Simmons D.R."/>
            <person name="Longcore J.E."/>
            <person name="Seto K."/>
            <person name="Alves G.H."/>
            <person name="Bonds A.E."/>
            <person name="Quandt C.A."/>
            <person name="Davis W.J."/>
            <person name="Chang Y."/>
            <person name="Letcher P.M."/>
            <person name="Powell M.J."/>
            <person name="Kuo A."/>
            <person name="Labutti K."/>
            <person name="Pangilinan J."/>
            <person name="Andreopoulos W."/>
            <person name="Tritt A."/>
            <person name="Riley R."/>
            <person name="Hundley H."/>
            <person name="Johnson J."/>
            <person name="Lipzen A."/>
            <person name="Barry K."/>
            <person name="Berbee M.L."/>
            <person name="Buchler N.E."/>
            <person name="Grigoriev I.V."/>
            <person name="Spatafora J.W."/>
            <person name="Stajich J.E."/>
            <person name="James T.Y."/>
        </authorList>
    </citation>
    <scope>NUCLEOTIDE SEQUENCE</scope>
    <source>
        <strain evidence="8">AG</strain>
    </source>
</reference>
<dbReference type="SUPFAM" id="SSF52743">
    <property type="entry name" value="Subtilisin-like"/>
    <property type="match status" value="1"/>
</dbReference>
<sequence length="253" mass="26419">GVTVYVLDSGIHASHEDFEGRASSAANFVSNEDDDDYAGHGTHVAGTIAGKTYGVAKKATIKSVKILDKHGDGTTAGLLKALAYVASHATPGKSVINLSLSGPKSQLVEDAIKETAKNHNVPMFVSAGNTGDDACKYLPAASSHVFTVGATDEKDIIAYYSSVGECVRMYAPGSGIISAWMGDNSATMKLDGTSMANPHVAGIAAALLSKEKYSDIEQLYADLESRGTKDILQMSASFSSNNLPFKNVMAYAG</sequence>
<dbReference type="EMBL" id="MU620906">
    <property type="protein sequence ID" value="KAI8581390.1"/>
    <property type="molecule type" value="Genomic_DNA"/>
</dbReference>
<dbReference type="PRINTS" id="PR00723">
    <property type="entry name" value="SUBTILISIN"/>
</dbReference>
<comment type="caution">
    <text evidence="8">The sequence shown here is derived from an EMBL/GenBank/DDBJ whole genome shotgun (WGS) entry which is preliminary data.</text>
</comment>
<feature type="non-terminal residue" evidence="8">
    <location>
        <position position="1"/>
    </location>
</feature>
<dbReference type="PROSITE" id="PS00137">
    <property type="entry name" value="SUBTILASE_HIS"/>
    <property type="match status" value="1"/>
</dbReference>
<dbReference type="RefSeq" id="XP_051446394.1">
    <property type="nucleotide sequence ID" value="XM_051584157.1"/>
</dbReference>
<dbReference type="FunFam" id="3.40.50.200:FF:000016">
    <property type="entry name" value="Proprotein convertase subtilisin/kexin type 9"/>
    <property type="match status" value="1"/>
</dbReference>
<dbReference type="Pfam" id="PF00082">
    <property type="entry name" value="Peptidase_S8"/>
    <property type="match status" value="1"/>
</dbReference>
<dbReference type="PROSITE" id="PS00138">
    <property type="entry name" value="SUBTILASE_SER"/>
    <property type="match status" value="1"/>
</dbReference>
<name>A0AAD5EE67_UMBRA</name>